<dbReference type="GO" id="GO:0015179">
    <property type="term" value="F:L-amino acid transmembrane transporter activity"/>
    <property type="evidence" value="ECO:0007669"/>
    <property type="project" value="TreeGrafter"/>
</dbReference>
<feature type="transmembrane region" description="Helical" evidence="5">
    <location>
        <begin position="280"/>
        <end position="301"/>
    </location>
</feature>
<evidence type="ECO:0000313" key="7">
    <source>
        <dbReference type="Proteomes" id="UP000030742"/>
    </source>
</evidence>
<dbReference type="InterPro" id="IPR050598">
    <property type="entry name" value="AminoAcid_Transporter"/>
</dbReference>
<evidence type="ECO:0000256" key="1">
    <source>
        <dbReference type="ARBA" id="ARBA00004141"/>
    </source>
</evidence>
<keyword evidence="3 5" id="KW-1133">Transmembrane helix</keyword>
<dbReference type="AlphaFoldDB" id="U4U9S4"/>
<dbReference type="PIRSF" id="PIRSF006060">
    <property type="entry name" value="AA_transporter"/>
    <property type="match status" value="1"/>
</dbReference>
<gene>
    <name evidence="6" type="ORF">D910_08026</name>
</gene>
<evidence type="ECO:0000313" key="6">
    <source>
        <dbReference type="EMBL" id="ERL90679.1"/>
    </source>
</evidence>
<dbReference type="GO" id="GO:0016020">
    <property type="term" value="C:membrane"/>
    <property type="evidence" value="ECO:0007669"/>
    <property type="project" value="UniProtKB-SubCell"/>
</dbReference>
<feature type="transmembrane region" description="Helical" evidence="5">
    <location>
        <begin position="321"/>
        <end position="349"/>
    </location>
</feature>
<dbReference type="STRING" id="77166.U4U9S4"/>
<proteinExistence type="predicted"/>
<dbReference type="PANTHER" id="PTHR11785:SF514">
    <property type="entry name" value="B(0,+)-TYPE AMINO ACID TRANSPORTER 1-LIKE PROTEIN"/>
    <property type="match status" value="1"/>
</dbReference>
<dbReference type="OrthoDB" id="5982228at2759"/>
<organism evidence="6 7">
    <name type="scientific">Dendroctonus ponderosae</name>
    <name type="common">Mountain pine beetle</name>
    <dbReference type="NCBI Taxonomy" id="77166"/>
    <lineage>
        <taxon>Eukaryota</taxon>
        <taxon>Metazoa</taxon>
        <taxon>Ecdysozoa</taxon>
        <taxon>Arthropoda</taxon>
        <taxon>Hexapoda</taxon>
        <taxon>Insecta</taxon>
        <taxon>Pterygota</taxon>
        <taxon>Neoptera</taxon>
        <taxon>Endopterygota</taxon>
        <taxon>Coleoptera</taxon>
        <taxon>Polyphaga</taxon>
        <taxon>Cucujiformia</taxon>
        <taxon>Curculionidae</taxon>
        <taxon>Scolytinae</taxon>
        <taxon>Dendroctonus</taxon>
    </lineage>
</organism>
<feature type="transmembrane region" description="Helical" evidence="5">
    <location>
        <begin position="455"/>
        <end position="473"/>
    </location>
</feature>
<feature type="transmembrane region" description="Helical" evidence="5">
    <location>
        <begin position="370"/>
        <end position="390"/>
    </location>
</feature>
<reference evidence="6 7" key="1">
    <citation type="journal article" date="2013" name="Genome Biol.">
        <title>Draft genome of the mountain pine beetle, Dendroctonus ponderosae Hopkins, a major forest pest.</title>
        <authorList>
            <person name="Keeling C.I."/>
            <person name="Yuen M.M."/>
            <person name="Liao N.Y."/>
            <person name="Docking T.R."/>
            <person name="Chan S.K."/>
            <person name="Taylor G.A."/>
            <person name="Palmquist D.L."/>
            <person name="Jackman S.D."/>
            <person name="Nguyen A."/>
            <person name="Li M."/>
            <person name="Henderson H."/>
            <person name="Janes J.K."/>
            <person name="Zhao Y."/>
            <person name="Pandoh P."/>
            <person name="Moore R."/>
            <person name="Sperling F.A."/>
            <person name="Huber D.P."/>
            <person name="Birol I."/>
            <person name="Jones S.J."/>
            <person name="Bohlmann J."/>
        </authorList>
    </citation>
    <scope>NUCLEOTIDE SEQUENCE</scope>
</reference>
<accession>U4U9S4</accession>
<evidence type="ECO:0000256" key="5">
    <source>
        <dbReference type="SAM" id="Phobius"/>
    </source>
</evidence>
<protein>
    <recommendedName>
        <fullName evidence="8">Amino acid permease/ SLC12A domain-containing protein</fullName>
    </recommendedName>
</protein>
<evidence type="ECO:0000256" key="4">
    <source>
        <dbReference type="ARBA" id="ARBA00023136"/>
    </source>
</evidence>
<sequence length="506" mass="54505">MSKLTLRQGGGLKENVPEGAAVGLKRELGLFSAINLILAVMIGSGIFVSPASALKYSGSVGMCLVVWAICGVISLLGTRITGLNQPYDGIATLLGALAFAELSTVVPRSGAEYAYFMDSFTPLHPFWGPLPAFLYSWLMVIIIRPAEVAVIVLTFSEYLCQPVMDALCIADPQGVQQVKKAVALAGLGIITYINSRSVRLYVKVQNIFGSFKVLACLVVIACGVYELSIGNTANLAQGFAGTSASPKNIALSFYSGLWASAVSTVTEEIKQPERNIPKSIMISVPIVTALYVCMNIAYMSVLSVPEMVGSQAVAVTFGERILGPFAFIIPLGVALSTFGCALSVQLCYVSGQDGFMLQGFSFVHHKRHTPAPAVAFQGLVAFIFIASGDIVRLIEFASFMIWVSYGTAMVSLLVLRRTRSQVPRPYKVPTWIPIFICLVAVFLSVTPIVTDPDPMYLFALGFALLGVPVYYCCCYKKTLQPKACLNRLTYCLQVLFEAVPPDAPEP</sequence>
<dbReference type="Gene3D" id="1.20.1740.10">
    <property type="entry name" value="Amino acid/polyamine transporter I"/>
    <property type="match status" value="2"/>
</dbReference>
<feature type="transmembrane region" description="Helical" evidence="5">
    <location>
        <begin position="28"/>
        <end position="50"/>
    </location>
</feature>
<evidence type="ECO:0000256" key="3">
    <source>
        <dbReference type="ARBA" id="ARBA00022989"/>
    </source>
</evidence>
<dbReference type="InterPro" id="IPR002293">
    <property type="entry name" value="AA/rel_permease1"/>
</dbReference>
<comment type="subcellular location">
    <subcellularLocation>
        <location evidence="1">Membrane</location>
        <topology evidence="1">Multi-pass membrane protein</topology>
    </subcellularLocation>
</comment>
<dbReference type="EMBL" id="KB632256">
    <property type="protein sequence ID" value="ERL90679.1"/>
    <property type="molecule type" value="Genomic_DNA"/>
</dbReference>
<feature type="transmembrane region" description="Helical" evidence="5">
    <location>
        <begin position="396"/>
        <end position="416"/>
    </location>
</feature>
<keyword evidence="4 5" id="KW-0472">Membrane</keyword>
<dbReference type="Proteomes" id="UP000030742">
    <property type="component" value="Unassembled WGS sequence"/>
</dbReference>
<dbReference type="Pfam" id="PF13520">
    <property type="entry name" value="AA_permease_2"/>
    <property type="match status" value="1"/>
</dbReference>
<keyword evidence="2 5" id="KW-0812">Transmembrane</keyword>
<evidence type="ECO:0008006" key="8">
    <source>
        <dbReference type="Google" id="ProtNLM"/>
    </source>
</evidence>
<feature type="transmembrane region" description="Helical" evidence="5">
    <location>
        <begin position="56"/>
        <end position="77"/>
    </location>
</feature>
<name>U4U9S4_DENPD</name>
<dbReference type="PANTHER" id="PTHR11785">
    <property type="entry name" value="AMINO ACID TRANSPORTER"/>
    <property type="match status" value="1"/>
</dbReference>
<feature type="transmembrane region" description="Helical" evidence="5">
    <location>
        <begin position="89"/>
        <end position="106"/>
    </location>
</feature>
<feature type="transmembrane region" description="Helical" evidence="5">
    <location>
        <begin position="428"/>
        <end position="449"/>
    </location>
</feature>
<evidence type="ECO:0000256" key="2">
    <source>
        <dbReference type="ARBA" id="ARBA00022692"/>
    </source>
</evidence>